<dbReference type="InterPro" id="IPR036390">
    <property type="entry name" value="WH_DNA-bd_sf"/>
</dbReference>
<dbReference type="GO" id="GO:0003700">
    <property type="term" value="F:DNA-binding transcription factor activity"/>
    <property type="evidence" value="ECO:0007669"/>
    <property type="project" value="InterPro"/>
</dbReference>
<dbReference type="Proteomes" id="UP000221168">
    <property type="component" value="Unassembled WGS sequence"/>
</dbReference>
<dbReference type="Pfam" id="PF03466">
    <property type="entry name" value="LysR_substrate"/>
    <property type="match status" value="1"/>
</dbReference>
<dbReference type="Pfam" id="PF00126">
    <property type="entry name" value="HTH_1"/>
    <property type="match status" value="1"/>
</dbReference>
<evidence type="ECO:0000313" key="6">
    <source>
        <dbReference type="EMBL" id="PHP68387.1"/>
    </source>
</evidence>
<gene>
    <name evidence="6" type="ORF">CSC94_04585</name>
</gene>
<feature type="domain" description="HTH lysR-type" evidence="5">
    <location>
        <begin position="1"/>
        <end position="34"/>
    </location>
</feature>
<evidence type="ECO:0000256" key="2">
    <source>
        <dbReference type="ARBA" id="ARBA00023015"/>
    </source>
</evidence>
<sequence>MNVTQPAISQSIRKLEDHLGAALFDRATRPLALTAAGIALQAACDEAFGRLREAAAEIRELGKGGGAVTVACSVGVATYWLMPRLAGFYERQPGIAVNVLTTPQGAPPLRRGMDMAIRYGRGDWGGGEGEKLFDETVRPVCHPDLAGRIAAGRQAFEAVTLLHVEAEDDSWLTWSGYQKRAGLPALRNPGRHFTNYVQSTQAALQAQGVMLGWKSITGDLENEGRLVALAMPQVDPGRGFYLVQAPSSRDKPAVGLLAGHLADNTA</sequence>
<organism evidence="6 7">
    <name type="scientific">Zhengella mangrovi</name>
    <dbReference type="NCBI Taxonomy" id="1982044"/>
    <lineage>
        <taxon>Bacteria</taxon>
        <taxon>Pseudomonadati</taxon>
        <taxon>Pseudomonadota</taxon>
        <taxon>Alphaproteobacteria</taxon>
        <taxon>Hyphomicrobiales</taxon>
        <taxon>Notoacmeibacteraceae</taxon>
        <taxon>Zhengella</taxon>
    </lineage>
</organism>
<dbReference type="Gene3D" id="1.10.10.10">
    <property type="entry name" value="Winged helix-like DNA-binding domain superfamily/Winged helix DNA-binding domain"/>
    <property type="match status" value="1"/>
</dbReference>
<dbReference type="InterPro" id="IPR036388">
    <property type="entry name" value="WH-like_DNA-bd_sf"/>
</dbReference>
<keyword evidence="4" id="KW-0804">Transcription</keyword>
<protein>
    <submittedName>
        <fullName evidence="6">LysR family transcriptional regulator</fullName>
    </submittedName>
</protein>
<accession>A0A2G1QS68</accession>
<keyword evidence="7" id="KW-1185">Reference proteome</keyword>
<keyword evidence="3" id="KW-0238">DNA-binding</keyword>
<evidence type="ECO:0000256" key="1">
    <source>
        <dbReference type="ARBA" id="ARBA00009437"/>
    </source>
</evidence>
<dbReference type="EMBL" id="PDVP01000002">
    <property type="protein sequence ID" value="PHP68387.1"/>
    <property type="molecule type" value="Genomic_DNA"/>
</dbReference>
<evidence type="ECO:0000256" key="4">
    <source>
        <dbReference type="ARBA" id="ARBA00023163"/>
    </source>
</evidence>
<dbReference type="Gene3D" id="3.40.190.10">
    <property type="entry name" value="Periplasmic binding protein-like II"/>
    <property type="match status" value="2"/>
</dbReference>
<dbReference type="PROSITE" id="PS50931">
    <property type="entry name" value="HTH_LYSR"/>
    <property type="match status" value="1"/>
</dbReference>
<evidence type="ECO:0000313" key="7">
    <source>
        <dbReference type="Proteomes" id="UP000221168"/>
    </source>
</evidence>
<dbReference type="GO" id="GO:0003677">
    <property type="term" value="F:DNA binding"/>
    <property type="evidence" value="ECO:0007669"/>
    <property type="project" value="UniProtKB-KW"/>
</dbReference>
<dbReference type="InterPro" id="IPR058163">
    <property type="entry name" value="LysR-type_TF_proteobact-type"/>
</dbReference>
<comment type="caution">
    <text evidence="6">The sequence shown here is derived from an EMBL/GenBank/DDBJ whole genome shotgun (WGS) entry which is preliminary data.</text>
</comment>
<name>A0A2G1QS68_9HYPH</name>
<dbReference type="PRINTS" id="PR00039">
    <property type="entry name" value="HTHLYSR"/>
</dbReference>
<dbReference type="PANTHER" id="PTHR30537:SF5">
    <property type="entry name" value="HTH-TYPE TRANSCRIPTIONAL ACTIVATOR TTDR-RELATED"/>
    <property type="match status" value="1"/>
</dbReference>
<proteinExistence type="inferred from homology"/>
<keyword evidence="2" id="KW-0805">Transcription regulation</keyword>
<dbReference type="PANTHER" id="PTHR30537">
    <property type="entry name" value="HTH-TYPE TRANSCRIPTIONAL REGULATOR"/>
    <property type="match status" value="1"/>
</dbReference>
<dbReference type="InterPro" id="IPR000847">
    <property type="entry name" value="LysR_HTH_N"/>
</dbReference>
<reference evidence="6 7" key="1">
    <citation type="submission" date="2017-10" db="EMBL/GenBank/DDBJ databases">
        <title>Sedimentibacterium mangrovi gen. nov., sp. nov., a novel member of family Phyllobacteriacea isolated from mangrove sediment.</title>
        <authorList>
            <person name="Liao H."/>
            <person name="Tian Y."/>
        </authorList>
    </citation>
    <scope>NUCLEOTIDE SEQUENCE [LARGE SCALE GENOMIC DNA]</scope>
    <source>
        <strain evidence="6 7">X9-2-2</strain>
    </source>
</reference>
<evidence type="ECO:0000256" key="3">
    <source>
        <dbReference type="ARBA" id="ARBA00023125"/>
    </source>
</evidence>
<dbReference type="SUPFAM" id="SSF53850">
    <property type="entry name" value="Periplasmic binding protein-like II"/>
    <property type="match status" value="1"/>
</dbReference>
<dbReference type="InterPro" id="IPR005119">
    <property type="entry name" value="LysR_subst-bd"/>
</dbReference>
<comment type="similarity">
    <text evidence="1">Belongs to the LysR transcriptional regulatory family.</text>
</comment>
<dbReference type="AlphaFoldDB" id="A0A2G1QS68"/>
<dbReference type="SUPFAM" id="SSF46785">
    <property type="entry name" value="Winged helix' DNA-binding domain"/>
    <property type="match status" value="1"/>
</dbReference>
<evidence type="ECO:0000259" key="5">
    <source>
        <dbReference type="PROSITE" id="PS50931"/>
    </source>
</evidence>